<reference evidence="2" key="2">
    <citation type="submission" date="2017-02" db="EMBL/GenBank/DDBJ databases">
        <title>Sunflower complete genome.</title>
        <authorList>
            <person name="Langlade N."/>
            <person name="Munos S."/>
        </authorList>
    </citation>
    <scope>NUCLEOTIDE SEQUENCE [LARGE SCALE GENOMIC DNA]</scope>
    <source>
        <tissue evidence="2">Leaves</tissue>
    </source>
</reference>
<organism evidence="2 3">
    <name type="scientific">Helianthus annuus</name>
    <name type="common">Common sunflower</name>
    <dbReference type="NCBI Taxonomy" id="4232"/>
    <lineage>
        <taxon>Eukaryota</taxon>
        <taxon>Viridiplantae</taxon>
        <taxon>Streptophyta</taxon>
        <taxon>Embryophyta</taxon>
        <taxon>Tracheophyta</taxon>
        <taxon>Spermatophyta</taxon>
        <taxon>Magnoliopsida</taxon>
        <taxon>eudicotyledons</taxon>
        <taxon>Gunneridae</taxon>
        <taxon>Pentapetalae</taxon>
        <taxon>asterids</taxon>
        <taxon>campanulids</taxon>
        <taxon>Asterales</taxon>
        <taxon>Asteraceae</taxon>
        <taxon>Asteroideae</taxon>
        <taxon>Heliantheae alliance</taxon>
        <taxon>Heliantheae</taxon>
        <taxon>Helianthus</taxon>
    </lineage>
</organism>
<name>A0A251RU30_HELAN</name>
<evidence type="ECO:0000313" key="3">
    <source>
        <dbReference type="Proteomes" id="UP000215914"/>
    </source>
</evidence>
<dbReference type="AlphaFoldDB" id="A0A251RU30"/>
<dbReference type="Gramene" id="mRNA:HanXRQr2_Chr17g0821111">
    <property type="protein sequence ID" value="CDS:HanXRQr2_Chr17g0821111.1"/>
    <property type="gene ID" value="HanXRQr2_Chr17g0821111"/>
</dbReference>
<reference evidence="1" key="3">
    <citation type="submission" date="2020-06" db="EMBL/GenBank/DDBJ databases">
        <title>Helianthus annuus Genome sequencing and assembly Release 2.</title>
        <authorList>
            <person name="Gouzy J."/>
            <person name="Langlade N."/>
            <person name="Munos S."/>
        </authorList>
    </citation>
    <scope>NUCLEOTIDE SEQUENCE</scope>
    <source>
        <tissue evidence="1">Leaves</tissue>
    </source>
</reference>
<keyword evidence="3" id="KW-1185">Reference proteome</keyword>
<dbReference type="InParanoid" id="A0A251RU30"/>
<reference evidence="1 3" key="1">
    <citation type="journal article" date="2017" name="Nature">
        <title>The sunflower genome provides insights into oil metabolism, flowering and Asterid evolution.</title>
        <authorList>
            <person name="Badouin H."/>
            <person name="Gouzy J."/>
            <person name="Grassa C.J."/>
            <person name="Murat F."/>
            <person name="Staton S.E."/>
            <person name="Cottret L."/>
            <person name="Lelandais-Briere C."/>
            <person name="Owens G.L."/>
            <person name="Carrere S."/>
            <person name="Mayjonade B."/>
            <person name="Legrand L."/>
            <person name="Gill N."/>
            <person name="Kane N.C."/>
            <person name="Bowers J.E."/>
            <person name="Hubner S."/>
            <person name="Bellec A."/>
            <person name="Berard A."/>
            <person name="Berges H."/>
            <person name="Blanchet N."/>
            <person name="Boniface M.C."/>
            <person name="Brunel D."/>
            <person name="Catrice O."/>
            <person name="Chaidir N."/>
            <person name="Claudel C."/>
            <person name="Donnadieu C."/>
            <person name="Faraut T."/>
            <person name="Fievet G."/>
            <person name="Helmstetter N."/>
            <person name="King M."/>
            <person name="Knapp S.J."/>
            <person name="Lai Z."/>
            <person name="Le Paslier M.C."/>
            <person name="Lippi Y."/>
            <person name="Lorenzon L."/>
            <person name="Mandel J.R."/>
            <person name="Marage G."/>
            <person name="Marchand G."/>
            <person name="Marquand E."/>
            <person name="Bret-Mestries E."/>
            <person name="Morien E."/>
            <person name="Nambeesan S."/>
            <person name="Nguyen T."/>
            <person name="Pegot-Espagnet P."/>
            <person name="Pouilly N."/>
            <person name="Raftis F."/>
            <person name="Sallet E."/>
            <person name="Schiex T."/>
            <person name="Thomas J."/>
            <person name="Vandecasteele C."/>
            <person name="Vares D."/>
            <person name="Vear F."/>
            <person name="Vautrin S."/>
            <person name="Crespi M."/>
            <person name="Mangin B."/>
            <person name="Burke J.M."/>
            <person name="Salse J."/>
            <person name="Munos S."/>
            <person name="Vincourt P."/>
            <person name="Rieseberg L.H."/>
            <person name="Langlade N.B."/>
        </authorList>
    </citation>
    <scope>NUCLEOTIDE SEQUENCE [LARGE SCALE GENOMIC DNA]</scope>
    <source>
        <strain evidence="3">cv. SF193</strain>
        <tissue evidence="1">Leaves</tissue>
    </source>
</reference>
<sequence>MPSLFSFTLSHVFISQTLMMMSPSQASMAAFVSTASVAIFFVPATTTRPLSFHLTIWL</sequence>
<evidence type="ECO:0000313" key="2">
    <source>
        <dbReference type="EMBL" id="OTF87374.1"/>
    </source>
</evidence>
<protein>
    <submittedName>
        <fullName evidence="2">Uncharacterized protein</fullName>
    </submittedName>
</protein>
<dbReference type="Proteomes" id="UP000215914">
    <property type="component" value="Chromosome 17"/>
</dbReference>
<gene>
    <name evidence="2" type="ORF">HannXRQ_Chr17g0561101</name>
    <name evidence="1" type="ORF">HanXRQr2_Chr17g0821111</name>
</gene>
<dbReference type="EMBL" id="MNCJ02000332">
    <property type="protein sequence ID" value="KAF5756966.1"/>
    <property type="molecule type" value="Genomic_DNA"/>
</dbReference>
<proteinExistence type="predicted"/>
<accession>A0A251RU30</accession>
<dbReference type="EMBL" id="CM007906">
    <property type="protein sequence ID" value="OTF87374.1"/>
    <property type="molecule type" value="Genomic_DNA"/>
</dbReference>
<evidence type="ECO:0000313" key="1">
    <source>
        <dbReference type="EMBL" id="KAF5756966.1"/>
    </source>
</evidence>